<dbReference type="Proteomes" id="UP001202479">
    <property type="component" value="Unassembled WGS sequence"/>
</dbReference>
<keyword evidence="13" id="KW-1185">Reference proteome</keyword>
<keyword evidence="9 10" id="KW-0472">Membrane</keyword>
<keyword evidence="8 10" id="KW-0560">Oxidoreductase</keyword>
<name>A0AAI9X0B3_9ASCO</name>
<organism evidence="12 13">
    <name type="scientific">Candida oxycetoniae</name>
    <dbReference type="NCBI Taxonomy" id="497107"/>
    <lineage>
        <taxon>Eukaryota</taxon>
        <taxon>Fungi</taxon>
        <taxon>Dikarya</taxon>
        <taxon>Ascomycota</taxon>
        <taxon>Saccharomycotina</taxon>
        <taxon>Pichiomycetes</taxon>
        <taxon>Debaryomycetaceae</taxon>
        <taxon>Candida/Lodderomyces clade</taxon>
        <taxon>Candida</taxon>
    </lineage>
</organism>
<dbReference type="GO" id="GO:0004506">
    <property type="term" value="F:squalene monooxygenase activity"/>
    <property type="evidence" value="ECO:0007669"/>
    <property type="project" value="UniProtKB-UniRule"/>
</dbReference>
<evidence type="ECO:0000313" key="12">
    <source>
        <dbReference type="EMBL" id="KAI3406790.2"/>
    </source>
</evidence>
<comment type="function">
    <text evidence="10">Catalyzes the stereospecific oxidation of squalene to (S)-2,3-epoxysqualene, and is considered to be a rate-limiting enzyme in steroid biosynthesis.</text>
</comment>
<evidence type="ECO:0000256" key="6">
    <source>
        <dbReference type="ARBA" id="ARBA00022827"/>
    </source>
</evidence>
<keyword evidence="10" id="KW-0256">Endoplasmic reticulum</keyword>
<evidence type="ECO:0000256" key="2">
    <source>
        <dbReference type="ARBA" id="ARBA00004154"/>
    </source>
</evidence>
<evidence type="ECO:0000259" key="11">
    <source>
        <dbReference type="Pfam" id="PF08491"/>
    </source>
</evidence>
<evidence type="ECO:0000256" key="1">
    <source>
        <dbReference type="ARBA" id="ARBA00001974"/>
    </source>
</evidence>
<dbReference type="GO" id="GO:0050660">
    <property type="term" value="F:flavin adenine dinucleotide binding"/>
    <property type="evidence" value="ECO:0007669"/>
    <property type="project" value="UniProtKB-UniRule"/>
</dbReference>
<dbReference type="Pfam" id="PF08491">
    <property type="entry name" value="SE"/>
    <property type="match status" value="1"/>
</dbReference>
<comment type="caution">
    <text evidence="12">The sequence shown here is derived from an EMBL/GenBank/DDBJ whole genome shotgun (WGS) entry which is preliminary data.</text>
</comment>
<dbReference type="PANTHER" id="PTHR10835:SF0">
    <property type="entry name" value="SQUALENE MONOOXYGENASE"/>
    <property type="match status" value="1"/>
</dbReference>
<keyword evidence="5 10" id="KW-0285">Flavoprotein</keyword>
<dbReference type="GO" id="GO:0005789">
    <property type="term" value="C:endoplasmic reticulum membrane"/>
    <property type="evidence" value="ECO:0007669"/>
    <property type="project" value="UniProtKB-SubCell"/>
</dbReference>
<dbReference type="Gene3D" id="3.50.50.60">
    <property type="entry name" value="FAD/NAD(P)-binding domain"/>
    <property type="match status" value="1"/>
</dbReference>
<comment type="subcellular location">
    <subcellularLocation>
        <location evidence="10">Endoplasmic reticulum membrane</location>
        <topology evidence="10">Multi-pass membrane protein</topology>
    </subcellularLocation>
    <subcellularLocation>
        <location evidence="2">Microsome membrane</location>
        <topology evidence="2">Multi-pass membrane protein</topology>
    </subcellularLocation>
</comment>
<comment type="catalytic activity">
    <reaction evidence="10">
        <text>squalene + reduced [NADPH--hemoprotein reductase] + O2 = (S)-2,3-epoxysqualene + oxidized [NADPH--hemoprotein reductase] + H2O + H(+)</text>
        <dbReference type="Rhea" id="RHEA:25282"/>
        <dbReference type="Rhea" id="RHEA-COMP:11964"/>
        <dbReference type="Rhea" id="RHEA-COMP:11965"/>
        <dbReference type="ChEBI" id="CHEBI:15377"/>
        <dbReference type="ChEBI" id="CHEBI:15378"/>
        <dbReference type="ChEBI" id="CHEBI:15379"/>
        <dbReference type="ChEBI" id="CHEBI:15440"/>
        <dbReference type="ChEBI" id="CHEBI:15441"/>
        <dbReference type="ChEBI" id="CHEBI:57618"/>
        <dbReference type="ChEBI" id="CHEBI:58210"/>
        <dbReference type="EC" id="1.14.14.17"/>
    </reaction>
</comment>
<comment type="similarity">
    <text evidence="3 10">Belongs to the squalene monooxygenase family.</text>
</comment>
<dbReference type="PANTHER" id="PTHR10835">
    <property type="entry name" value="SQUALENE MONOOXYGENASE"/>
    <property type="match status" value="1"/>
</dbReference>
<evidence type="ECO:0000256" key="4">
    <source>
        <dbReference type="ARBA" id="ARBA00012312"/>
    </source>
</evidence>
<comment type="cofactor">
    <cofactor evidence="1 10">
        <name>FAD</name>
        <dbReference type="ChEBI" id="CHEBI:57692"/>
    </cofactor>
</comment>
<sequence length="492" mass="54952">MEYDTIVIGAGVIGPCIATAFARQGRKVLIVERDWSKPDRIVGELMQPAGIKALRELGMVKAVNNIEAIECTGYYIQYFNHSLSIDYPLKEVAQVTNPMKPIHNVANAENEKLESDTTLDMKAWDEDERVRGVAFHHGDFLQNLRAICKNEPNVTAVEATVTEILRDQDDPDTVIGVRAKSKQDGVVNYNGKLVISCDGIYSKFRKELSPDNVPVIGSHFVGLYLKNAKLPANNKGHVLLGKHAPVLIYRVSPTETRVLCAFRSAKAPSAANDEIYKTLKNEVLPAIPKETVPSFVEALEERKFRVMPNQYLSAMKQGKQNGFILLGDSLNMRHPLTGGGMTVGLNDAVLLAKLLNPHNVEDFSDHQLINEKMSIFHRKRKNLDAVINTLSIALYSLFAADKNALQILQMGCFEYFKRGGECVSGPIGLLSGMLPFPMLLFNHFFSVAFYSIYVNFKRRGLVEFPIALWEAFDVLFTAVAIFTPYLWAEVVR</sequence>
<dbReference type="EC" id="1.14.14.17" evidence="4 10"/>
<dbReference type="RefSeq" id="XP_049182535.1">
    <property type="nucleotide sequence ID" value="XM_049325319.1"/>
</dbReference>
<dbReference type="AlphaFoldDB" id="A0AAI9X0B3"/>
<keyword evidence="10" id="KW-1133">Transmembrane helix</keyword>
<feature type="transmembrane region" description="Helical" evidence="10">
    <location>
        <begin position="434"/>
        <end position="454"/>
    </location>
</feature>
<evidence type="ECO:0000256" key="8">
    <source>
        <dbReference type="ARBA" id="ARBA00023002"/>
    </source>
</evidence>
<keyword evidence="7" id="KW-0492">Microsome</keyword>
<proteinExistence type="inferred from homology"/>
<gene>
    <name evidence="12" type="ORF">KGF56_000395</name>
</gene>
<dbReference type="SUPFAM" id="SSF51905">
    <property type="entry name" value="FAD/NAD(P)-binding domain"/>
    <property type="match status" value="1"/>
</dbReference>
<dbReference type="GO" id="GO:0006696">
    <property type="term" value="P:ergosterol biosynthetic process"/>
    <property type="evidence" value="ECO:0007669"/>
    <property type="project" value="TreeGrafter"/>
</dbReference>
<dbReference type="InterPro" id="IPR013698">
    <property type="entry name" value="Squalene_epoxidase"/>
</dbReference>
<accession>A0AAI9X0B3</accession>
<evidence type="ECO:0000313" key="13">
    <source>
        <dbReference type="Proteomes" id="UP001202479"/>
    </source>
</evidence>
<dbReference type="GeneID" id="73378012"/>
<dbReference type="InterPro" id="IPR036188">
    <property type="entry name" value="FAD/NAD-bd_sf"/>
</dbReference>
<dbReference type="EMBL" id="JAHUZD010000021">
    <property type="protein sequence ID" value="KAI3406790.2"/>
    <property type="molecule type" value="Genomic_DNA"/>
</dbReference>
<dbReference type="InterPro" id="IPR040125">
    <property type="entry name" value="Squalene_monox"/>
</dbReference>
<evidence type="ECO:0000256" key="5">
    <source>
        <dbReference type="ARBA" id="ARBA00022630"/>
    </source>
</evidence>
<evidence type="ECO:0000256" key="10">
    <source>
        <dbReference type="RuleBase" id="RU367121"/>
    </source>
</evidence>
<feature type="transmembrane region" description="Helical" evidence="10">
    <location>
        <begin position="466"/>
        <end position="487"/>
    </location>
</feature>
<dbReference type="PRINTS" id="PR00420">
    <property type="entry name" value="RNGMNOXGNASE"/>
</dbReference>
<keyword evidence="10" id="KW-0812">Transmembrane</keyword>
<keyword evidence="6 10" id="KW-0274">FAD</keyword>
<evidence type="ECO:0000256" key="3">
    <source>
        <dbReference type="ARBA" id="ARBA00008802"/>
    </source>
</evidence>
<evidence type="ECO:0000256" key="9">
    <source>
        <dbReference type="ARBA" id="ARBA00023136"/>
    </source>
</evidence>
<protein>
    <recommendedName>
        <fullName evidence="4 10">Squalene monooxygenase</fullName>
        <ecNumber evidence="4 10">1.14.14.17</ecNumber>
    </recommendedName>
</protein>
<feature type="domain" description="Squalene epoxidase" evidence="11">
    <location>
        <begin position="192"/>
        <end position="469"/>
    </location>
</feature>
<reference evidence="12" key="1">
    <citation type="journal article" date="2022" name="DNA Res.">
        <title>Genome analysis of five recently described species of the CUG-Ser clade uncovers Candida theae as a new hybrid lineage with pathogenic potential in the Candida parapsilosis species complex.</title>
        <authorList>
            <person name="Mixao V."/>
            <person name="Del Olmo V."/>
            <person name="Hegedusova E."/>
            <person name="Saus E."/>
            <person name="Pryszcz L."/>
            <person name="Cillingova A."/>
            <person name="Nosek J."/>
            <person name="Gabaldon T."/>
        </authorList>
    </citation>
    <scope>NUCLEOTIDE SEQUENCE</scope>
    <source>
        <strain evidence="12">CBS 10844</strain>
    </source>
</reference>
<evidence type="ECO:0000256" key="7">
    <source>
        <dbReference type="ARBA" id="ARBA00022848"/>
    </source>
</evidence>